<sequence>MRPPSRFRPLQQAVALALLSQLFACASPGKATFTPVEATPAQPSVVVTPPARLPEPPPPANLPKPVNSNPPVDTAPVSVTPPIVAPAITPPAPVPAWQNDKEGRRLLDALLPRQIKDRAGWSDDIFNAFATLKIPYTAEYFCGALSVIEQESSWQADPVVPGLGKMVWKEIGERAERYHVPLVLIQAAMSKSSRDGRSYNTRINALRTEKEMNALFEEIVAELGRRHLPSISNPIRTGGPMQVGVEFAQAHAKAWPYPYPIGDSIRHEVFSRRGGLYFGIAHLLHYRADYSRQIYRFADFNAGRYASRNAAFQLAVDKLASSSTATTAPAPKVVSKSAKGSKPAAKPQRLTPDGDLLRYERGAPSREASDTLSALLKLTPQLGMSRSDIERDLQSEKTERFGQTLLYRKVYELADKAAGKPLSREALPQIKLSGPKIQRKLTTAWFAERVDGRFRLCMARVPTI</sequence>
<evidence type="ECO:0000313" key="3">
    <source>
        <dbReference type="EMBL" id="MDK2124199.1"/>
    </source>
</evidence>
<protein>
    <submittedName>
        <fullName evidence="3">DUF1615 domain-containing protein</fullName>
    </submittedName>
</protein>
<evidence type="ECO:0000313" key="4">
    <source>
        <dbReference type="Proteomes" id="UP001172778"/>
    </source>
</evidence>
<name>A0ABT7DW35_9NEIS</name>
<dbReference type="EMBL" id="JARRAF010000008">
    <property type="protein sequence ID" value="MDK2124199.1"/>
    <property type="molecule type" value="Genomic_DNA"/>
</dbReference>
<comment type="caution">
    <text evidence="3">The sequence shown here is derived from an EMBL/GenBank/DDBJ whole genome shotgun (WGS) entry which is preliminary data.</text>
</comment>
<evidence type="ECO:0000256" key="2">
    <source>
        <dbReference type="SAM" id="SignalP"/>
    </source>
</evidence>
<proteinExistence type="predicted"/>
<feature type="region of interest" description="Disordered" evidence="1">
    <location>
        <begin position="326"/>
        <end position="356"/>
    </location>
</feature>
<keyword evidence="2" id="KW-0732">Signal</keyword>
<feature type="compositionally biased region" description="Low complexity" evidence="1">
    <location>
        <begin position="326"/>
        <end position="347"/>
    </location>
</feature>
<gene>
    <name evidence="3" type="ORF">PZA18_09080</name>
</gene>
<evidence type="ECO:0000256" key="1">
    <source>
        <dbReference type="SAM" id="MobiDB-lite"/>
    </source>
</evidence>
<dbReference type="RefSeq" id="WP_284100509.1">
    <property type="nucleotide sequence ID" value="NZ_JARRAF010000008.1"/>
</dbReference>
<keyword evidence="4" id="KW-1185">Reference proteome</keyword>
<feature type="signal peptide" evidence="2">
    <location>
        <begin position="1"/>
        <end position="26"/>
    </location>
</feature>
<reference evidence="3" key="1">
    <citation type="submission" date="2023-03" db="EMBL/GenBank/DDBJ databases">
        <title>Chitinimonas shenzhenensis gen. nov., sp. nov., a novel member of family Burkholderiaceae isolated from activated sludge collected in Shen Zhen, China.</title>
        <authorList>
            <person name="Wang X."/>
        </authorList>
    </citation>
    <scope>NUCLEOTIDE SEQUENCE</scope>
    <source>
        <strain evidence="3">DQS-5</strain>
    </source>
</reference>
<accession>A0ABT7DW35</accession>
<feature type="chain" id="PRO_5046272548" evidence="2">
    <location>
        <begin position="27"/>
        <end position="464"/>
    </location>
</feature>
<organism evidence="3 4">
    <name type="scientific">Parachitinimonas caeni</name>
    <dbReference type="NCBI Taxonomy" id="3031301"/>
    <lineage>
        <taxon>Bacteria</taxon>
        <taxon>Pseudomonadati</taxon>
        <taxon>Pseudomonadota</taxon>
        <taxon>Betaproteobacteria</taxon>
        <taxon>Neisseriales</taxon>
        <taxon>Chitinibacteraceae</taxon>
        <taxon>Parachitinimonas</taxon>
    </lineage>
</organism>
<dbReference type="Pfam" id="PF07759">
    <property type="entry name" value="DUF1615"/>
    <property type="match status" value="2"/>
</dbReference>
<dbReference type="InterPro" id="IPR011673">
    <property type="entry name" value="DUF1615"/>
</dbReference>
<dbReference type="Proteomes" id="UP001172778">
    <property type="component" value="Unassembled WGS sequence"/>
</dbReference>